<dbReference type="Gene3D" id="3.90.550.10">
    <property type="entry name" value="Spore Coat Polysaccharide Biosynthesis Protein SpsA, Chain A"/>
    <property type="match status" value="1"/>
</dbReference>
<dbReference type="GO" id="GO:0006493">
    <property type="term" value="P:protein O-linked glycosylation"/>
    <property type="evidence" value="ECO:0007669"/>
    <property type="project" value="TreeGrafter"/>
</dbReference>
<organism evidence="3 4">
    <name type="scientific">Candidula unifasciata</name>
    <dbReference type="NCBI Taxonomy" id="100452"/>
    <lineage>
        <taxon>Eukaryota</taxon>
        <taxon>Metazoa</taxon>
        <taxon>Spiralia</taxon>
        <taxon>Lophotrochozoa</taxon>
        <taxon>Mollusca</taxon>
        <taxon>Gastropoda</taxon>
        <taxon>Heterobranchia</taxon>
        <taxon>Euthyneura</taxon>
        <taxon>Panpulmonata</taxon>
        <taxon>Eupulmonata</taxon>
        <taxon>Stylommatophora</taxon>
        <taxon>Helicina</taxon>
        <taxon>Helicoidea</taxon>
        <taxon>Geomitridae</taxon>
        <taxon>Candidula</taxon>
    </lineage>
</organism>
<dbReference type="InterPro" id="IPR029044">
    <property type="entry name" value="Nucleotide-diphossugar_trans"/>
</dbReference>
<dbReference type="OrthoDB" id="6152695at2759"/>
<dbReference type="PANTHER" id="PTHR11675:SF126">
    <property type="entry name" value="RICIN B LECTIN DOMAIN-CONTAINING PROTEIN"/>
    <property type="match status" value="1"/>
</dbReference>
<dbReference type="Proteomes" id="UP000678393">
    <property type="component" value="Unassembled WGS sequence"/>
</dbReference>
<feature type="non-terminal residue" evidence="3">
    <location>
        <position position="143"/>
    </location>
</feature>
<comment type="caution">
    <text evidence="3">The sequence shown here is derived from an EMBL/GenBank/DDBJ whole genome shotgun (WGS) entry which is preliminary data.</text>
</comment>
<accession>A0A8S3ZJT7</accession>
<dbReference type="GO" id="GO:0005794">
    <property type="term" value="C:Golgi apparatus"/>
    <property type="evidence" value="ECO:0007669"/>
    <property type="project" value="TreeGrafter"/>
</dbReference>
<feature type="domain" description="Glycosyltransferase 2-like" evidence="2">
    <location>
        <begin position="16"/>
        <end position="141"/>
    </location>
</feature>
<dbReference type="InterPro" id="IPR001173">
    <property type="entry name" value="Glyco_trans_2-like"/>
</dbReference>
<dbReference type="EMBL" id="CAJHNH020002899">
    <property type="protein sequence ID" value="CAG5128035.1"/>
    <property type="molecule type" value="Genomic_DNA"/>
</dbReference>
<dbReference type="PANTHER" id="PTHR11675">
    <property type="entry name" value="N-ACETYLGALACTOSAMINYLTRANSFERASE"/>
    <property type="match status" value="1"/>
</dbReference>
<protein>
    <recommendedName>
        <fullName evidence="2">Glycosyltransferase 2-like domain-containing protein</fullName>
    </recommendedName>
</protein>
<dbReference type="AlphaFoldDB" id="A0A8S3ZJT7"/>
<evidence type="ECO:0000313" key="4">
    <source>
        <dbReference type="Proteomes" id="UP000678393"/>
    </source>
</evidence>
<proteinExistence type="predicted"/>
<sequence length="143" mass="16034">CKNLTYDTSNLPTVGIVIIFTEEMWSALFRAVFSILDAGPEELITEIVLVDDASQKDTLGLPLDNYIRIFGGKVKLVRLPERKGLMVARNTGFQHVTGEVVVFLDGHCEVSKGWLEPLLQRIKEDDSVVAIPQSDVLKWDTFE</sequence>
<feature type="non-terminal residue" evidence="3">
    <location>
        <position position="1"/>
    </location>
</feature>
<dbReference type="GO" id="GO:0004653">
    <property type="term" value="F:polypeptide N-acetylgalactosaminyltransferase activity"/>
    <property type="evidence" value="ECO:0007669"/>
    <property type="project" value="TreeGrafter"/>
</dbReference>
<reference evidence="3" key="1">
    <citation type="submission" date="2021-04" db="EMBL/GenBank/DDBJ databases">
        <authorList>
            <consortium name="Molecular Ecology Group"/>
        </authorList>
    </citation>
    <scope>NUCLEOTIDE SEQUENCE</scope>
</reference>
<keyword evidence="4" id="KW-1185">Reference proteome</keyword>
<dbReference type="SUPFAM" id="SSF53448">
    <property type="entry name" value="Nucleotide-diphospho-sugar transferases"/>
    <property type="match status" value="1"/>
</dbReference>
<keyword evidence="1" id="KW-1015">Disulfide bond</keyword>
<dbReference type="Pfam" id="PF00535">
    <property type="entry name" value="Glycos_transf_2"/>
    <property type="match status" value="1"/>
</dbReference>
<gene>
    <name evidence="3" type="ORF">CUNI_LOCUS13593</name>
</gene>
<evidence type="ECO:0000313" key="3">
    <source>
        <dbReference type="EMBL" id="CAG5128035.1"/>
    </source>
</evidence>
<evidence type="ECO:0000256" key="1">
    <source>
        <dbReference type="ARBA" id="ARBA00023157"/>
    </source>
</evidence>
<evidence type="ECO:0000259" key="2">
    <source>
        <dbReference type="Pfam" id="PF00535"/>
    </source>
</evidence>
<name>A0A8S3ZJT7_9EUPU</name>